<protein>
    <submittedName>
        <fullName evidence="2">Uncharacterized protein</fullName>
    </submittedName>
</protein>
<accession>A0A1M7IS29</accession>
<evidence type="ECO:0000313" key="3">
    <source>
        <dbReference type="Proteomes" id="UP000183208"/>
    </source>
</evidence>
<organism evidence="2 3">
    <name type="scientific">Bradyrhizobium lablabi</name>
    <dbReference type="NCBI Taxonomy" id="722472"/>
    <lineage>
        <taxon>Bacteria</taxon>
        <taxon>Pseudomonadati</taxon>
        <taxon>Pseudomonadota</taxon>
        <taxon>Alphaproteobacteria</taxon>
        <taxon>Hyphomicrobiales</taxon>
        <taxon>Nitrobacteraceae</taxon>
        <taxon>Bradyrhizobium</taxon>
    </lineage>
</organism>
<feature type="transmembrane region" description="Helical" evidence="1">
    <location>
        <begin position="77"/>
        <end position="95"/>
    </location>
</feature>
<name>A0A1M7IS29_9BRAD</name>
<evidence type="ECO:0000256" key="1">
    <source>
        <dbReference type="SAM" id="Phobius"/>
    </source>
</evidence>
<keyword evidence="1" id="KW-1133">Transmembrane helix</keyword>
<feature type="transmembrane region" description="Helical" evidence="1">
    <location>
        <begin position="44"/>
        <end position="65"/>
    </location>
</feature>
<dbReference type="AlphaFoldDB" id="A0A1M7IS29"/>
<dbReference type="EMBL" id="FNTI01000001">
    <property type="protein sequence ID" value="SEE44290.1"/>
    <property type="molecule type" value="Genomic_DNA"/>
</dbReference>
<keyword evidence="1" id="KW-0812">Transmembrane</keyword>
<keyword evidence="1" id="KW-0472">Membrane</keyword>
<reference evidence="2 3" key="1">
    <citation type="submission" date="2016-10" db="EMBL/GenBank/DDBJ databases">
        <authorList>
            <person name="de Groot N.N."/>
        </authorList>
    </citation>
    <scope>NUCLEOTIDE SEQUENCE [LARGE SCALE GENOMIC DNA]</scope>
    <source>
        <strain evidence="2 3">GAS522</strain>
    </source>
</reference>
<feature type="transmembrane region" description="Helical" evidence="1">
    <location>
        <begin position="12"/>
        <end position="32"/>
    </location>
</feature>
<evidence type="ECO:0000313" key="2">
    <source>
        <dbReference type="EMBL" id="SEE44290.1"/>
    </source>
</evidence>
<proteinExistence type="predicted"/>
<gene>
    <name evidence="2" type="ORF">SAMN05444171_7505</name>
</gene>
<dbReference type="Proteomes" id="UP000183208">
    <property type="component" value="Unassembled WGS sequence"/>
</dbReference>
<sequence length="96" mass="10455">MDRSSLYRVSSTAPQIMSLLALVICAVAWAGIVRDPPGDEGPMAHIYQLIMVGQIPLMVFFLVMVARRGHRKNLPVFGLQIALWISALAAVPILGL</sequence>
<dbReference type="RefSeq" id="WP_079587229.1">
    <property type="nucleotide sequence ID" value="NZ_LT670845.1"/>
</dbReference>